<evidence type="ECO:0000256" key="6">
    <source>
        <dbReference type="ARBA" id="ARBA00022989"/>
    </source>
</evidence>
<evidence type="ECO:0000256" key="9">
    <source>
        <dbReference type="ARBA" id="ARBA00031636"/>
    </source>
</evidence>
<keyword evidence="12" id="KW-1185">Reference proteome</keyword>
<feature type="transmembrane region" description="Helical" evidence="10">
    <location>
        <begin position="33"/>
        <end position="57"/>
    </location>
</feature>
<keyword evidence="8 10" id="KW-0472">Membrane</keyword>
<dbReference type="Pfam" id="PF01554">
    <property type="entry name" value="MatE"/>
    <property type="match status" value="2"/>
</dbReference>
<feature type="transmembrane region" description="Helical" evidence="10">
    <location>
        <begin position="432"/>
        <end position="453"/>
    </location>
</feature>
<protein>
    <recommendedName>
        <fullName evidence="9">Multidrug-efflux transporter</fullName>
    </recommendedName>
</protein>
<keyword evidence="5 10" id="KW-0812">Transmembrane</keyword>
<feature type="transmembrane region" description="Helical" evidence="10">
    <location>
        <begin position="188"/>
        <end position="208"/>
    </location>
</feature>
<keyword evidence="6 10" id="KW-1133">Transmembrane helix</keyword>
<name>A0A8J7MD19_9BACT</name>
<organism evidence="11 12">
    <name type="scientific">Persicirhabdus sediminis</name>
    <dbReference type="NCBI Taxonomy" id="454144"/>
    <lineage>
        <taxon>Bacteria</taxon>
        <taxon>Pseudomonadati</taxon>
        <taxon>Verrucomicrobiota</taxon>
        <taxon>Verrucomicrobiia</taxon>
        <taxon>Verrucomicrobiales</taxon>
        <taxon>Verrucomicrobiaceae</taxon>
        <taxon>Persicirhabdus</taxon>
    </lineage>
</organism>
<comment type="subcellular location">
    <subcellularLocation>
        <location evidence="1">Cell membrane</location>
        <topology evidence="1">Multi-pass membrane protein</topology>
    </subcellularLocation>
</comment>
<dbReference type="NCBIfam" id="TIGR00797">
    <property type="entry name" value="matE"/>
    <property type="match status" value="1"/>
</dbReference>
<dbReference type="InterPro" id="IPR048279">
    <property type="entry name" value="MdtK-like"/>
</dbReference>
<evidence type="ECO:0000256" key="7">
    <source>
        <dbReference type="ARBA" id="ARBA00023065"/>
    </source>
</evidence>
<keyword evidence="3" id="KW-0050">Antiport</keyword>
<dbReference type="CDD" id="cd13137">
    <property type="entry name" value="MATE_NorM_like"/>
    <property type="match status" value="1"/>
</dbReference>
<accession>A0A8J7MD19</accession>
<comment type="caution">
    <text evidence="11">The sequence shown here is derived from an EMBL/GenBank/DDBJ whole genome shotgun (WGS) entry which is preliminary data.</text>
</comment>
<evidence type="ECO:0000256" key="2">
    <source>
        <dbReference type="ARBA" id="ARBA00022448"/>
    </source>
</evidence>
<dbReference type="AlphaFoldDB" id="A0A8J7MD19"/>
<evidence type="ECO:0000256" key="5">
    <source>
        <dbReference type="ARBA" id="ARBA00022692"/>
    </source>
</evidence>
<dbReference type="GO" id="GO:0006811">
    <property type="term" value="P:monoatomic ion transport"/>
    <property type="evidence" value="ECO:0007669"/>
    <property type="project" value="UniProtKB-KW"/>
</dbReference>
<dbReference type="GO" id="GO:0005886">
    <property type="term" value="C:plasma membrane"/>
    <property type="evidence" value="ECO:0007669"/>
    <property type="project" value="UniProtKB-SubCell"/>
</dbReference>
<evidence type="ECO:0000256" key="10">
    <source>
        <dbReference type="SAM" id="Phobius"/>
    </source>
</evidence>
<dbReference type="PIRSF" id="PIRSF006603">
    <property type="entry name" value="DinF"/>
    <property type="match status" value="1"/>
</dbReference>
<dbReference type="InterPro" id="IPR002528">
    <property type="entry name" value="MATE_fam"/>
</dbReference>
<evidence type="ECO:0000313" key="12">
    <source>
        <dbReference type="Proteomes" id="UP000624703"/>
    </source>
</evidence>
<keyword evidence="2" id="KW-0813">Transport</keyword>
<evidence type="ECO:0000256" key="4">
    <source>
        <dbReference type="ARBA" id="ARBA00022475"/>
    </source>
</evidence>
<evidence type="ECO:0000256" key="8">
    <source>
        <dbReference type="ARBA" id="ARBA00023136"/>
    </source>
</evidence>
<keyword evidence="4" id="KW-1003">Cell membrane</keyword>
<dbReference type="EMBL" id="JAENIM010000039">
    <property type="protein sequence ID" value="MBK1791132.1"/>
    <property type="molecule type" value="Genomic_DNA"/>
</dbReference>
<feature type="transmembrane region" description="Helical" evidence="10">
    <location>
        <begin position="328"/>
        <end position="350"/>
    </location>
</feature>
<dbReference type="InterPro" id="IPR050222">
    <property type="entry name" value="MATE_MdtK"/>
</dbReference>
<gene>
    <name evidence="11" type="ORF">JIN82_08205</name>
</gene>
<feature type="transmembrane region" description="Helical" evidence="10">
    <location>
        <begin position="77"/>
        <end position="99"/>
    </location>
</feature>
<feature type="transmembrane region" description="Helical" evidence="10">
    <location>
        <begin position="402"/>
        <end position="420"/>
    </location>
</feature>
<feature type="transmembrane region" description="Helical" evidence="10">
    <location>
        <begin position="285"/>
        <end position="308"/>
    </location>
</feature>
<feature type="transmembrane region" description="Helical" evidence="10">
    <location>
        <begin position="156"/>
        <end position="176"/>
    </location>
</feature>
<dbReference type="PANTHER" id="PTHR43298:SF2">
    <property type="entry name" value="FMN_FAD EXPORTER YEEO-RELATED"/>
    <property type="match status" value="1"/>
</dbReference>
<feature type="transmembrane region" description="Helical" evidence="10">
    <location>
        <begin position="220"/>
        <end position="239"/>
    </location>
</feature>
<feature type="transmembrane region" description="Helical" evidence="10">
    <location>
        <begin position="119"/>
        <end position="144"/>
    </location>
</feature>
<dbReference type="GO" id="GO:0042910">
    <property type="term" value="F:xenobiotic transmembrane transporter activity"/>
    <property type="evidence" value="ECO:0007669"/>
    <property type="project" value="InterPro"/>
</dbReference>
<evidence type="ECO:0000256" key="1">
    <source>
        <dbReference type="ARBA" id="ARBA00004651"/>
    </source>
</evidence>
<keyword evidence="7" id="KW-0406">Ion transport</keyword>
<dbReference type="RefSeq" id="WP_200311145.1">
    <property type="nucleotide sequence ID" value="NZ_JAENIM010000039.1"/>
</dbReference>
<proteinExistence type="predicted"/>
<reference evidence="11" key="1">
    <citation type="submission" date="2021-01" db="EMBL/GenBank/DDBJ databases">
        <title>Modified the classification status of verrucomicrobia.</title>
        <authorList>
            <person name="Feng X."/>
        </authorList>
    </citation>
    <scope>NUCLEOTIDE SEQUENCE</scope>
    <source>
        <strain evidence="11">_KCTC 22039</strain>
    </source>
</reference>
<dbReference type="Proteomes" id="UP000624703">
    <property type="component" value="Unassembled WGS sequence"/>
</dbReference>
<evidence type="ECO:0000256" key="3">
    <source>
        <dbReference type="ARBA" id="ARBA00022449"/>
    </source>
</evidence>
<sequence length="492" mass="52471">MRNNINPTREVAPPPSGGKLGGRLAGLSLAEQVAVLAFWPFLQNLLSVAVGFADLMIAGRMTDESATQHILDMMGLAMYIIWLLMIVQGAVATGAMAVVARATGANDIKTANHALGQSLLLGVGSGAVSGFVIWLAIPSLTAWFGLSPEAAEYADVYFNVLVWTAPLSGVLFVANSCLRGFGDTMRPFLAMVVVNGANIIVSYILVFGPDPIGGMGVKGLAIGTLVGWFFGVLAILYFMKGGCKCSSLDKTCDPDHGKEPVMDRLVLHCRNLKPDVAMMRRILRVGLPSVVEILVMWGVHAFGLKMIATATGDGMLGAHGMVVRLESLSFMPGFALGSAAGTLAGQYLGAGDEESAKRSVRVCWLTAVVLMGAAGFLMAAFAKEFLYLLSPNGGDQIEIAVPVVQLVGCFQCINATALVIKMSMRGAGATRLVTIVSFGSMLSIRVGLLYFVVNYMSPSLMSIWIVLTIDVVVQALIFTFMHYKPWWMRVEV</sequence>
<dbReference type="GO" id="GO:0015297">
    <property type="term" value="F:antiporter activity"/>
    <property type="evidence" value="ECO:0007669"/>
    <property type="project" value="UniProtKB-KW"/>
</dbReference>
<feature type="transmembrane region" description="Helical" evidence="10">
    <location>
        <begin position="362"/>
        <end position="382"/>
    </location>
</feature>
<feature type="transmembrane region" description="Helical" evidence="10">
    <location>
        <begin position="459"/>
        <end position="480"/>
    </location>
</feature>
<dbReference type="PANTHER" id="PTHR43298">
    <property type="entry name" value="MULTIDRUG RESISTANCE PROTEIN NORM-RELATED"/>
    <property type="match status" value="1"/>
</dbReference>
<evidence type="ECO:0000313" key="11">
    <source>
        <dbReference type="EMBL" id="MBK1791132.1"/>
    </source>
</evidence>